<sequence length="110" mass="11293">MQVLTFDSAAADIGAQISDNAWRGLQAGRTAANGLSALAPAGAEEVSAQAVMAFTSDAAQMMAVNRAAQEELMRAGDAIIEIARMYSAVDAEAAASVIDAGMQWGSRMAI</sequence>
<name>A0A1A3N4M9_MYCAS</name>
<dbReference type="Proteomes" id="UP000093629">
    <property type="component" value="Unassembled WGS sequence"/>
</dbReference>
<dbReference type="InterPro" id="IPR000084">
    <property type="entry name" value="PE-PGRS_N"/>
</dbReference>
<proteinExistence type="predicted"/>
<protein>
    <submittedName>
        <fullName evidence="2">PE family protein</fullName>
    </submittedName>
</protein>
<gene>
    <name evidence="2" type="ORF">A5636_23540</name>
</gene>
<dbReference type="OrthoDB" id="4753420at2"/>
<organism evidence="2 3">
    <name type="scientific">Mycobacterium asiaticum</name>
    <dbReference type="NCBI Taxonomy" id="1790"/>
    <lineage>
        <taxon>Bacteria</taxon>
        <taxon>Bacillati</taxon>
        <taxon>Actinomycetota</taxon>
        <taxon>Actinomycetes</taxon>
        <taxon>Mycobacteriales</taxon>
        <taxon>Mycobacteriaceae</taxon>
        <taxon>Mycobacterium</taxon>
    </lineage>
</organism>
<accession>A0A1A3N4M9</accession>
<reference evidence="2 3" key="1">
    <citation type="submission" date="2016-06" db="EMBL/GenBank/DDBJ databases">
        <authorList>
            <person name="Kjaerup R.B."/>
            <person name="Dalgaard T.S."/>
            <person name="Juul-Madsen H.R."/>
        </authorList>
    </citation>
    <scope>NUCLEOTIDE SEQUENCE [LARGE SCALE GENOMIC DNA]</scope>
    <source>
        <strain evidence="2 3">1245139.5</strain>
    </source>
</reference>
<feature type="domain" description="PE" evidence="1">
    <location>
        <begin position="20"/>
        <end position="92"/>
    </location>
</feature>
<evidence type="ECO:0000259" key="1">
    <source>
        <dbReference type="Pfam" id="PF00934"/>
    </source>
</evidence>
<evidence type="ECO:0000313" key="3">
    <source>
        <dbReference type="Proteomes" id="UP000093629"/>
    </source>
</evidence>
<dbReference type="RefSeq" id="WP_065158176.1">
    <property type="nucleotide sequence ID" value="NZ_LZLQ01000055.1"/>
</dbReference>
<comment type="caution">
    <text evidence="2">The sequence shown here is derived from an EMBL/GenBank/DDBJ whole genome shotgun (WGS) entry which is preliminary data.</text>
</comment>
<dbReference type="EMBL" id="LZLQ01000055">
    <property type="protein sequence ID" value="OBK17093.1"/>
    <property type="molecule type" value="Genomic_DNA"/>
</dbReference>
<evidence type="ECO:0000313" key="2">
    <source>
        <dbReference type="EMBL" id="OBK17093.1"/>
    </source>
</evidence>
<dbReference type="Pfam" id="PF00934">
    <property type="entry name" value="PE"/>
    <property type="match status" value="1"/>
</dbReference>
<dbReference type="AlphaFoldDB" id="A0A1A3N4M9"/>
<keyword evidence="3" id="KW-1185">Reference proteome</keyword>